<evidence type="ECO:0000256" key="1">
    <source>
        <dbReference type="SAM" id="MobiDB-lite"/>
    </source>
</evidence>
<organism evidence="2 3">
    <name type="scientific">Desmophyllum pertusum</name>
    <dbReference type="NCBI Taxonomy" id="174260"/>
    <lineage>
        <taxon>Eukaryota</taxon>
        <taxon>Metazoa</taxon>
        <taxon>Cnidaria</taxon>
        <taxon>Anthozoa</taxon>
        <taxon>Hexacorallia</taxon>
        <taxon>Scleractinia</taxon>
        <taxon>Caryophylliina</taxon>
        <taxon>Caryophylliidae</taxon>
        <taxon>Desmophyllum</taxon>
    </lineage>
</organism>
<reference evidence="2" key="1">
    <citation type="submission" date="2023-01" db="EMBL/GenBank/DDBJ databases">
        <title>Genome assembly of the deep-sea coral Lophelia pertusa.</title>
        <authorList>
            <person name="Herrera S."/>
            <person name="Cordes E."/>
        </authorList>
    </citation>
    <scope>NUCLEOTIDE SEQUENCE</scope>
    <source>
        <strain evidence="2">USNM1676648</strain>
        <tissue evidence="2">Polyp</tissue>
    </source>
</reference>
<protein>
    <submittedName>
        <fullName evidence="2">Uncharacterized protein</fullName>
    </submittedName>
</protein>
<evidence type="ECO:0000313" key="3">
    <source>
        <dbReference type="Proteomes" id="UP001163046"/>
    </source>
</evidence>
<sequence>MSASSEFVPQNAEKAPQLEKCATGHAKENPMTCAAEMRTVPAAFSLVETMTVPRVIGGCSVKGHHGVPDKDEI</sequence>
<feature type="region of interest" description="Disordered" evidence="1">
    <location>
        <begin position="1"/>
        <end position="20"/>
    </location>
</feature>
<dbReference type="Proteomes" id="UP001163046">
    <property type="component" value="Unassembled WGS sequence"/>
</dbReference>
<evidence type="ECO:0000313" key="2">
    <source>
        <dbReference type="EMBL" id="KAJ7390513.1"/>
    </source>
</evidence>
<dbReference type="EMBL" id="MU825415">
    <property type="protein sequence ID" value="KAJ7390513.1"/>
    <property type="molecule type" value="Genomic_DNA"/>
</dbReference>
<keyword evidence="3" id="KW-1185">Reference proteome</keyword>
<dbReference type="AlphaFoldDB" id="A0A9W9ZZ33"/>
<name>A0A9W9ZZ33_9CNID</name>
<gene>
    <name evidence="2" type="ORF">OS493_024545</name>
</gene>
<comment type="caution">
    <text evidence="2">The sequence shown here is derived from an EMBL/GenBank/DDBJ whole genome shotgun (WGS) entry which is preliminary data.</text>
</comment>
<proteinExistence type="predicted"/>
<accession>A0A9W9ZZ33</accession>